<evidence type="ECO:0000256" key="3">
    <source>
        <dbReference type="ARBA" id="ARBA00022833"/>
    </source>
</evidence>
<evidence type="ECO:0000313" key="6">
    <source>
        <dbReference type="EMBL" id="KAJ8314105.1"/>
    </source>
</evidence>
<dbReference type="PANTHER" id="PTHR25462">
    <property type="entry name" value="BONUS, ISOFORM C-RELATED"/>
    <property type="match status" value="1"/>
</dbReference>
<dbReference type="PROSITE" id="PS00518">
    <property type="entry name" value="ZF_RING_1"/>
    <property type="match status" value="1"/>
</dbReference>
<dbReference type="Gene3D" id="3.30.40.10">
    <property type="entry name" value="Zinc/RING finger domain, C3HC4 (zinc finger)"/>
    <property type="match status" value="1"/>
</dbReference>
<dbReference type="InterPro" id="IPR018957">
    <property type="entry name" value="Znf_C3HC4_RING-type"/>
</dbReference>
<keyword evidence="1" id="KW-0479">Metal-binding</keyword>
<dbReference type="Pfam" id="PF00097">
    <property type="entry name" value="zf-C3HC4"/>
    <property type="match status" value="1"/>
</dbReference>
<keyword evidence="3" id="KW-0862">Zinc</keyword>
<dbReference type="InterPro" id="IPR047153">
    <property type="entry name" value="TRIM45/56/19-like"/>
</dbReference>
<evidence type="ECO:0000313" key="7">
    <source>
        <dbReference type="Proteomes" id="UP001217089"/>
    </source>
</evidence>
<evidence type="ECO:0000256" key="4">
    <source>
        <dbReference type="PROSITE-ProRule" id="PRU00175"/>
    </source>
</evidence>
<dbReference type="InterPro" id="IPR013083">
    <property type="entry name" value="Znf_RING/FYVE/PHD"/>
</dbReference>
<sequence length="124" mass="13983">MPAAVMEEELLSCPICFELYKLPRTLPCLHSFCEPCLSSYIASSFISQGKEPIGFNCPVCRTLTNPPKTSEDPSTWVNYYHINEGLQSQCEEKKRLAAERKSCDICEGGKNDAEFWCRECKACS</sequence>
<proteinExistence type="predicted"/>
<comment type="caution">
    <text evidence="6">The sequence shown here is derived from an EMBL/GenBank/DDBJ whole genome shotgun (WGS) entry which is preliminary data.</text>
</comment>
<dbReference type="PROSITE" id="PS50089">
    <property type="entry name" value="ZF_RING_2"/>
    <property type="match status" value="1"/>
</dbReference>
<dbReference type="InterPro" id="IPR001841">
    <property type="entry name" value="Znf_RING"/>
</dbReference>
<feature type="domain" description="RING-type" evidence="5">
    <location>
        <begin position="13"/>
        <end position="61"/>
    </location>
</feature>
<evidence type="ECO:0000259" key="5">
    <source>
        <dbReference type="PROSITE" id="PS50089"/>
    </source>
</evidence>
<evidence type="ECO:0000256" key="1">
    <source>
        <dbReference type="ARBA" id="ARBA00022723"/>
    </source>
</evidence>
<dbReference type="Proteomes" id="UP001217089">
    <property type="component" value="Unassembled WGS sequence"/>
</dbReference>
<evidence type="ECO:0000256" key="2">
    <source>
        <dbReference type="ARBA" id="ARBA00022771"/>
    </source>
</evidence>
<organism evidence="6 7">
    <name type="scientific">Tegillarca granosa</name>
    <name type="common">Malaysian cockle</name>
    <name type="synonym">Anadara granosa</name>
    <dbReference type="NCBI Taxonomy" id="220873"/>
    <lineage>
        <taxon>Eukaryota</taxon>
        <taxon>Metazoa</taxon>
        <taxon>Spiralia</taxon>
        <taxon>Lophotrochozoa</taxon>
        <taxon>Mollusca</taxon>
        <taxon>Bivalvia</taxon>
        <taxon>Autobranchia</taxon>
        <taxon>Pteriomorphia</taxon>
        <taxon>Arcoida</taxon>
        <taxon>Arcoidea</taxon>
        <taxon>Arcidae</taxon>
        <taxon>Tegillarca</taxon>
    </lineage>
</organism>
<name>A0ABQ9F9U3_TEGGR</name>
<reference evidence="6 7" key="1">
    <citation type="submission" date="2022-12" db="EMBL/GenBank/DDBJ databases">
        <title>Chromosome-level genome of Tegillarca granosa.</title>
        <authorList>
            <person name="Kim J."/>
        </authorList>
    </citation>
    <scope>NUCLEOTIDE SEQUENCE [LARGE SCALE GENOMIC DNA]</scope>
    <source>
        <strain evidence="6">Teg-2019</strain>
        <tissue evidence="6">Adductor muscle</tissue>
    </source>
</reference>
<gene>
    <name evidence="6" type="ORF">KUTeg_008666</name>
</gene>
<keyword evidence="7" id="KW-1185">Reference proteome</keyword>
<dbReference type="EMBL" id="JARBDR010000342">
    <property type="protein sequence ID" value="KAJ8314105.1"/>
    <property type="molecule type" value="Genomic_DNA"/>
</dbReference>
<dbReference type="SMART" id="SM00184">
    <property type="entry name" value="RING"/>
    <property type="match status" value="1"/>
</dbReference>
<dbReference type="SUPFAM" id="SSF57850">
    <property type="entry name" value="RING/U-box"/>
    <property type="match status" value="1"/>
</dbReference>
<protein>
    <recommendedName>
        <fullName evidence="5">RING-type domain-containing protein</fullName>
    </recommendedName>
</protein>
<keyword evidence="2 4" id="KW-0863">Zinc-finger</keyword>
<accession>A0ABQ9F9U3</accession>
<dbReference type="InterPro" id="IPR017907">
    <property type="entry name" value="Znf_RING_CS"/>
</dbReference>
<dbReference type="PANTHER" id="PTHR25462:SF229">
    <property type="entry name" value="TRANSCRIPTION INTERMEDIARY FACTOR 1-BETA"/>
    <property type="match status" value="1"/>
</dbReference>